<evidence type="ECO:0000313" key="2">
    <source>
        <dbReference type="Proteomes" id="UP000249134"/>
    </source>
</evidence>
<dbReference type="KEGG" id="blen:NCTC4824_01597"/>
<gene>
    <name evidence="1" type="ORF">NCTC4824_01597</name>
</gene>
<dbReference type="EMBL" id="LS483476">
    <property type="protein sequence ID" value="SQI55845.1"/>
    <property type="molecule type" value="Genomic_DNA"/>
</dbReference>
<dbReference type="AlphaFoldDB" id="A0A2X4YVM2"/>
<protein>
    <submittedName>
        <fullName evidence="1">Uncharacterized protein</fullName>
    </submittedName>
</protein>
<evidence type="ECO:0000313" key="1">
    <source>
        <dbReference type="EMBL" id="SQI55845.1"/>
    </source>
</evidence>
<accession>A0A2X4YVM2</accession>
<organism evidence="1 2">
    <name type="scientific">Lederbergia lenta</name>
    <name type="common">Bacillus lentus</name>
    <dbReference type="NCBI Taxonomy" id="1467"/>
    <lineage>
        <taxon>Bacteria</taxon>
        <taxon>Bacillati</taxon>
        <taxon>Bacillota</taxon>
        <taxon>Bacilli</taxon>
        <taxon>Bacillales</taxon>
        <taxon>Bacillaceae</taxon>
        <taxon>Lederbergia</taxon>
    </lineage>
</organism>
<reference evidence="1 2" key="1">
    <citation type="submission" date="2018-06" db="EMBL/GenBank/DDBJ databases">
        <authorList>
            <consortium name="Pathogen Informatics"/>
            <person name="Doyle S."/>
        </authorList>
    </citation>
    <scope>NUCLEOTIDE SEQUENCE [LARGE SCALE GENOMIC DNA]</scope>
    <source>
        <strain evidence="1 2">NCTC4824</strain>
    </source>
</reference>
<proteinExistence type="predicted"/>
<sequence>MEILHYRILNDQQARSSYGKLINKIDTQTKAVISDLFIDIKRENLERFGQSVNEILE</sequence>
<keyword evidence="2" id="KW-1185">Reference proteome</keyword>
<dbReference type="STRING" id="1348624.GCA_001591545_00679"/>
<dbReference type="Proteomes" id="UP000249134">
    <property type="component" value="Chromosome 1"/>
</dbReference>
<name>A0A2X4YVM2_LEDLE</name>